<feature type="chain" id="PRO_5046585334" evidence="1">
    <location>
        <begin position="19"/>
        <end position="143"/>
    </location>
</feature>
<protein>
    <submittedName>
        <fullName evidence="2">Uncharacterized protein</fullName>
    </submittedName>
</protein>
<dbReference type="EMBL" id="JANUHC010000009">
    <property type="protein sequence ID" value="MCS0632195.1"/>
    <property type="molecule type" value="Genomic_DNA"/>
</dbReference>
<dbReference type="Proteomes" id="UP001165263">
    <property type="component" value="Unassembled WGS sequence"/>
</dbReference>
<sequence length="143" mass="14571">MRMPIILVLMLTVAPVRAAPLQNPFSEATAVGPAELDSARGGFTTSSGVAVSLGIERIVTVDGQVVARSEMRLGDLGRLVSGQAVPAAPVADSLTTVVQNSLNDRAIGTATIIHASVAAQGLLQTMHFQSTLANAINAAAAGR</sequence>
<evidence type="ECO:0000313" key="3">
    <source>
        <dbReference type="Proteomes" id="UP001165263"/>
    </source>
</evidence>
<organism evidence="2 3">
    <name type="scientific">Telluria mixta</name>
    <dbReference type="NCBI Taxonomy" id="34071"/>
    <lineage>
        <taxon>Bacteria</taxon>
        <taxon>Pseudomonadati</taxon>
        <taxon>Pseudomonadota</taxon>
        <taxon>Betaproteobacteria</taxon>
        <taxon>Burkholderiales</taxon>
        <taxon>Oxalobacteraceae</taxon>
        <taxon>Telluria group</taxon>
        <taxon>Telluria</taxon>
    </lineage>
</organism>
<proteinExistence type="predicted"/>
<keyword evidence="1" id="KW-0732">Signal</keyword>
<keyword evidence="3" id="KW-1185">Reference proteome</keyword>
<accession>A0ABT2C475</accession>
<feature type="signal peptide" evidence="1">
    <location>
        <begin position="1"/>
        <end position="18"/>
    </location>
</feature>
<comment type="caution">
    <text evidence="2">The sequence shown here is derived from an EMBL/GenBank/DDBJ whole genome shotgun (WGS) entry which is preliminary data.</text>
</comment>
<evidence type="ECO:0000256" key="1">
    <source>
        <dbReference type="SAM" id="SignalP"/>
    </source>
</evidence>
<name>A0ABT2C475_9BURK</name>
<gene>
    <name evidence="2" type="ORF">NX786_22970</name>
</gene>
<dbReference type="RefSeq" id="WP_259451236.1">
    <property type="nucleotide sequence ID" value="NZ_CP119520.1"/>
</dbReference>
<evidence type="ECO:0000313" key="2">
    <source>
        <dbReference type="EMBL" id="MCS0632195.1"/>
    </source>
</evidence>
<reference evidence="2" key="1">
    <citation type="submission" date="2022-08" db="EMBL/GenBank/DDBJ databases">
        <title>Reclassification of Massilia species as members of the genera Telluria, Duganella, Pseudoduganella, Mokoshia gen. nov. and Zemynaea gen. nov. using orthogonal and non-orthogonal genome-based approaches.</title>
        <authorList>
            <person name="Bowman J.P."/>
        </authorList>
    </citation>
    <scope>NUCLEOTIDE SEQUENCE</scope>
    <source>
        <strain evidence="2">LMG 11547</strain>
    </source>
</reference>